<proteinExistence type="inferred from homology"/>
<organism evidence="16 17">
    <name type="scientific">Catharus ustulatus</name>
    <name type="common">Russet-backed thrush</name>
    <name type="synonym">Hylocichla ustulatus</name>
    <dbReference type="NCBI Taxonomy" id="91951"/>
    <lineage>
        <taxon>Eukaryota</taxon>
        <taxon>Metazoa</taxon>
        <taxon>Chordata</taxon>
        <taxon>Craniata</taxon>
        <taxon>Vertebrata</taxon>
        <taxon>Euteleostomi</taxon>
        <taxon>Archelosauria</taxon>
        <taxon>Archosauria</taxon>
        <taxon>Dinosauria</taxon>
        <taxon>Saurischia</taxon>
        <taxon>Theropoda</taxon>
        <taxon>Coelurosauria</taxon>
        <taxon>Aves</taxon>
        <taxon>Neognathae</taxon>
        <taxon>Neoaves</taxon>
        <taxon>Telluraves</taxon>
        <taxon>Australaves</taxon>
        <taxon>Passeriformes</taxon>
        <taxon>Turdidae</taxon>
        <taxon>Catharus</taxon>
    </lineage>
</organism>
<keyword evidence="17" id="KW-1185">Reference proteome</keyword>
<evidence type="ECO:0000256" key="7">
    <source>
        <dbReference type="ARBA" id="ARBA00022824"/>
    </source>
</evidence>
<evidence type="ECO:0000256" key="6">
    <source>
        <dbReference type="ARBA" id="ARBA00022723"/>
    </source>
</evidence>
<evidence type="ECO:0008006" key="18">
    <source>
        <dbReference type="Google" id="ProtNLM"/>
    </source>
</evidence>
<evidence type="ECO:0000256" key="15">
    <source>
        <dbReference type="SAM" id="Phobius"/>
    </source>
</evidence>
<dbReference type="Gene3D" id="1.10.630.10">
    <property type="entry name" value="Cytochrome P450"/>
    <property type="match status" value="1"/>
</dbReference>
<dbReference type="InterPro" id="IPR050182">
    <property type="entry name" value="Cytochrome_P450_fam2"/>
</dbReference>
<dbReference type="InterPro" id="IPR001128">
    <property type="entry name" value="Cyt_P450"/>
</dbReference>
<dbReference type="Ensembl" id="ENSCUST00005017523.1">
    <property type="protein sequence ID" value="ENSCUSP00005016874.1"/>
    <property type="gene ID" value="ENSCUSG00005010841.1"/>
</dbReference>
<dbReference type="GO" id="GO:0006805">
    <property type="term" value="P:xenobiotic metabolic process"/>
    <property type="evidence" value="ECO:0007669"/>
    <property type="project" value="TreeGrafter"/>
</dbReference>
<evidence type="ECO:0000256" key="2">
    <source>
        <dbReference type="ARBA" id="ARBA00004524"/>
    </source>
</evidence>
<evidence type="ECO:0000256" key="10">
    <source>
        <dbReference type="ARBA" id="ARBA00023004"/>
    </source>
</evidence>
<evidence type="ECO:0000256" key="13">
    <source>
        <dbReference type="PIRSR" id="PIRSR602401-1"/>
    </source>
</evidence>
<dbReference type="Pfam" id="PF00067">
    <property type="entry name" value="p450"/>
    <property type="match status" value="1"/>
</dbReference>
<dbReference type="PANTHER" id="PTHR24300:SF389">
    <property type="entry name" value="CYTOCHROME P450 2C20"/>
    <property type="match status" value="1"/>
</dbReference>
<feature type="binding site" description="axial binding residue" evidence="13">
    <location>
        <position position="439"/>
    </location>
    <ligand>
        <name>heme</name>
        <dbReference type="ChEBI" id="CHEBI:30413"/>
    </ligand>
    <ligandPart>
        <name>Fe</name>
        <dbReference type="ChEBI" id="CHEBI:18248"/>
    </ligandPart>
</feature>
<keyword evidence="8" id="KW-0492">Microsome</keyword>
<dbReference type="AlphaFoldDB" id="A0A8C3UMQ5"/>
<dbReference type="PANTHER" id="PTHR24300">
    <property type="entry name" value="CYTOCHROME P450 508A4-RELATED"/>
    <property type="match status" value="1"/>
</dbReference>
<dbReference type="SUPFAM" id="SSF48264">
    <property type="entry name" value="Cytochrome P450"/>
    <property type="match status" value="1"/>
</dbReference>
<comment type="cofactor">
    <cofactor evidence="1 13">
        <name>heme</name>
        <dbReference type="ChEBI" id="CHEBI:30413"/>
    </cofactor>
</comment>
<keyword evidence="15" id="KW-1133">Transmembrane helix</keyword>
<evidence type="ECO:0000313" key="17">
    <source>
        <dbReference type="Proteomes" id="UP000694563"/>
    </source>
</evidence>
<dbReference type="GO" id="GO:0019373">
    <property type="term" value="P:epoxygenase P450 pathway"/>
    <property type="evidence" value="ECO:0007669"/>
    <property type="project" value="TreeGrafter"/>
</dbReference>
<dbReference type="GO" id="GO:0020037">
    <property type="term" value="F:heme binding"/>
    <property type="evidence" value="ECO:0007669"/>
    <property type="project" value="InterPro"/>
</dbReference>
<evidence type="ECO:0000256" key="4">
    <source>
        <dbReference type="ARBA" id="ARBA00010617"/>
    </source>
</evidence>
<keyword evidence="11 14" id="KW-0503">Monooxygenase</keyword>
<dbReference type="GO" id="GO:0008392">
    <property type="term" value="F:arachidonate epoxygenase activity"/>
    <property type="evidence" value="ECO:0007669"/>
    <property type="project" value="TreeGrafter"/>
</dbReference>
<reference evidence="16" key="3">
    <citation type="submission" date="2025-09" db="UniProtKB">
        <authorList>
            <consortium name="Ensembl"/>
        </authorList>
    </citation>
    <scope>IDENTIFICATION</scope>
</reference>
<keyword evidence="6 13" id="KW-0479">Metal-binding</keyword>
<keyword evidence="15" id="KW-0812">Transmembrane</keyword>
<dbReference type="OrthoDB" id="1103324at2759"/>
<keyword evidence="5 13" id="KW-0349">Heme</keyword>
<dbReference type="GO" id="GO:0005506">
    <property type="term" value="F:iron ion binding"/>
    <property type="evidence" value="ECO:0007669"/>
    <property type="project" value="InterPro"/>
</dbReference>
<protein>
    <recommendedName>
        <fullName evidence="18">Cytochrome P450</fullName>
    </recommendedName>
</protein>
<dbReference type="PROSITE" id="PS00086">
    <property type="entry name" value="CYTOCHROME_P450"/>
    <property type="match status" value="1"/>
</dbReference>
<dbReference type="InterPro" id="IPR008067">
    <property type="entry name" value="Cyt_P450_E_grp-I_CYP2A-like"/>
</dbReference>
<gene>
    <name evidence="16" type="primary">LOC117005481</name>
</gene>
<comment type="similarity">
    <text evidence="4 14">Belongs to the cytochrome P450 family.</text>
</comment>
<dbReference type="PRINTS" id="PR00463">
    <property type="entry name" value="EP450I"/>
</dbReference>
<dbReference type="RefSeq" id="XP_032933011.1">
    <property type="nucleotide sequence ID" value="XM_033077120.1"/>
</dbReference>
<dbReference type="GeneID" id="117005481"/>
<dbReference type="PRINTS" id="PR00385">
    <property type="entry name" value="P450"/>
</dbReference>
<evidence type="ECO:0000256" key="8">
    <source>
        <dbReference type="ARBA" id="ARBA00022848"/>
    </source>
</evidence>
<reference evidence="16" key="2">
    <citation type="submission" date="2025-08" db="UniProtKB">
        <authorList>
            <consortium name="Ensembl"/>
        </authorList>
    </citation>
    <scope>IDENTIFICATION</scope>
</reference>
<evidence type="ECO:0000256" key="5">
    <source>
        <dbReference type="ARBA" id="ARBA00022617"/>
    </source>
</evidence>
<reference evidence="16" key="1">
    <citation type="submission" date="2020-10" db="EMBL/GenBank/DDBJ databases">
        <title>Catharus ustulatus (Swainson's thrush) genome, bCatUst1, primary haplotype v2.</title>
        <authorList>
            <person name="Delmore K."/>
            <person name="Vafadar M."/>
            <person name="Formenti G."/>
            <person name="Chow W."/>
            <person name="Pelan S."/>
            <person name="Howe K."/>
            <person name="Rhie A."/>
            <person name="Mountcastle J."/>
            <person name="Haase B."/>
            <person name="Fedrigo O."/>
            <person name="Jarvis E.D."/>
        </authorList>
    </citation>
    <scope>NUCLEOTIDE SEQUENCE [LARGE SCALE GENOMIC DNA]</scope>
</reference>
<sequence length="498" mass="56721">MDAGWAGLLITLLLLLSVLWFLVWRSDTKRSRLPPGPAPWPILGNLLQKDVLPLYRHYEKLSCTYGPIFTVWLGLKPVVVLCGYEAVKDALVGHSEEFGGRPEIPLLKQLSKDYGFVSNNEKKWRELRRFTLSTLRDFGMGKSSMSQKVQQEAQHLVELLAKLKGNAFEPMTMFRHAVSNVICSVVFGSRYSYSDAAFLELLNAIGNYISFFLSPIAKVYNTFPSIMHQLPGPHRKVLADCQKLKDHIQEKVQFHQLTLDPSCPRDYIDCFLMRAEKEKGSPETMYSHEDLIMSVFNLFGAGTVTTSNTLVFFLLMLAKHPDIQAKVQEEIDAVVGTGRAPSTEDKLRMPYTNAVIHELQRFHKTRIENFPRMTTQDVLFRGYTIPKGTPVIPVLSSVHSDPTQWENPKEVDPTHFLDEKGEFRKREAFMAFSAGKRMCPGEALARIELFLFLTTLLQSFTFQLATEHKELDLFSLWLEIERRAIPGKFLAVPRSVSS</sequence>
<keyword evidence="9 14" id="KW-0560">Oxidoreductase</keyword>
<evidence type="ECO:0000256" key="12">
    <source>
        <dbReference type="ARBA" id="ARBA00023136"/>
    </source>
</evidence>
<keyword evidence="12 15" id="KW-0472">Membrane</keyword>
<dbReference type="InterPro" id="IPR017972">
    <property type="entry name" value="Cyt_P450_CS"/>
</dbReference>
<dbReference type="PRINTS" id="PR01684">
    <property type="entry name" value="EP450ICYP2A"/>
</dbReference>
<dbReference type="Proteomes" id="UP000694563">
    <property type="component" value="Chromosome 20"/>
</dbReference>
<keyword evidence="7" id="KW-0256">Endoplasmic reticulum</keyword>
<dbReference type="FunFam" id="1.10.630.10:FF:000004">
    <property type="entry name" value="cytochrome P450 2D15 isoform X1"/>
    <property type="match status" value="1"/>
</dbReference>
<name>A0A8C3UMQ5_CATUS</name>
<comment type="subcellular location">
    <subcellularLocation>
        <location evidence="3">Endoplasmic reticulum membrane</location>
    </subcellularLocation>
    <subcellularLocation>
        <location evidence="2">Microsome membrane</location>
    </subcellularLocation>
</comment>
<feature type="transmembrane region" description="Helical" evidence="15">
    <location>
        <begin position="295"/>
        <end position="318"/>
    </location>
</feature>
<evidence type="ECO:0000313" key="16">
    <source>
        <dbReference type="Ensembl" id="ENSCUSP00005016874.1"/>
    </source>
</evidence>
<dbReference type="InterPro" id="IPR036396">
    <property type="entry name" value="Cyt_P450_sf"/>
</dbReference>
<accession>A0A8C3UMQ5</accession>
<evidence type="ECO:0000256" key="3">
    <source>
        <dbReference type="ARBA" id="ARBA00004586"/>
    </source>
</evidence>
<evidence type="ECO:0000256" key="14">
    <source>
        <dbReference type="RuleBase" id="RU000461"/>
    </source>
</evidence>
<evidence type="ECO:0000256" key="1">
    <source>
        <dbReference type="ARBA" id="ARBA00001971"/>
    </source>
</evidence>
<keyword evidence="10 13" id="KW-0408">Iron</keyword>
<dbReference type="GO" id="GO:0016712">
    <property type="term" value="F:oxidoreductase activity, acting on paired donors, with incorporation or reduction of molecular oxygen, reduced flavin or flavoprotein as one donor, and incorporation of one atom of oxygen"/>
    <property type="evidence" value="ECO:0007669"/>
    <property type="project" value="InterPro"/>
</dbReference>
<feature type="transmembrane region" description="Helical" evidence="15">
    <location>
        <begin position="6"/>
        <end position="24"/>
    </location>
</feature>
<dbReference type="GO" id="GO:0005789">
    <property type="term" value="C:endoplasmic reticulum membrane"/>
    <property type="evidence" value="ECO:0007669"/>
    <property type="project" value="UniProtKB-SubCell"/>
</dbReference>
<evidence type="ECO:0000256" key="9">
    <source>
        <dbReference type="ARBA" id="ARBA00023002"/>
    </source>
</evidence>
<dbReference type="InterPro" id="IPR002401">
    <property type="entry name" value="Cyt_P450_E_grp-I"/>
</dbReference>
<evidence type="ECO:0000256" key="11">
    <source>
        <dbReference type="ARBA" id="ARBA00023033"/>
    </source>
</evidence>